<accession>E8KEI2</accession>
<dbReference type="EMBL" id="AEVG01000017">
    <property type="protein sequence ID" value="EFX92728.1"/>
    <property type="molecule type" value="Genomic_DNA"/>
</dbReference>
<comment type="caution">
    <text evidence="1">The sequence shown here is derived from an EMBL/GenBank/DDBJ whole genome shotgun (WGS) entry which is preliminary data.</text>
</comment>
<reference evidence="1 2" key="1">
    <citation type="submission" date="2011-01" db="EMBL/GenBank/DDBJ databases">
        <authorList>
            <person name="Muzny D."/>
            <person name="Qin X."/>
            <person name="Deng J."/>
            <person name="Jiang H."/>
            <person name="Liu Y."/>
            <person name="Qu J."/>
            <person name="Song X.-Z."/>
            <person name="Zhang L."/>
            <person name="Thornton R."/>
            <person name="Coyle M."/>
            <person name="Francisco L."/>
            <person name="Jackson L."/>
            <person name="Javaid M."/>
            <person name="Korchina V."/>
            <person name="Kovar C."/>
            <person name="Mata R."/>
            <person name="Mathew T."/>
            <person name="Ngo R."/>
            <person name="Nguyen L."/>
            <person name="Nguyen N."/>
            <person name="Okwuonu G."/>
            <person name="Ongeri F."/>
            <person name="Pham C."/>
            <person name="Simmons D."/>
            <person name="Wilczek-Boney K."/>
            <person name="Hale W."/>
            <person name="Jakkamsetti A."/>
            <person name="Pham P."/>
            <person name="Ruth R."/>
            <person name="San Lucas F."/>
            <person name="Warren J."/>
            <person name="Zhang J."/>
            <person name="Zhao Z."/>
            <person name="Zhou C."/>
            <person name="Zhu D."/>
            <person name="Lee S."/>
            <person name="Bess C."/>
            <person name="Blankenburg K."/>
            <person name="Forbes L."/>
            <person name="Fu Q."/>
            <person name="Gubbala S."/>
            <person name="Hirani K."/>
            <person name="Jayaseelan J.C."/>
            <person name="Lara F."/>
            <person name="Munidasa M."/>
            <person name="Palculict T."/>
            <person name="Patil S."/>
            <person name="Pu L.-L."/>
            <person name="Saada N."/>
            <person name="Tang L."/>
            <person name="Weissenberger G."/>
            <person name="Zhu Y."/>
            <person name="Hemphill L."/>
            <person name="Shang Y."/>
            <person name="Youmans B."/>
            <person name="Ayvaz T."/>
            <person name="Ross M."/>
            <person name="Santibanez J."/>
            <person name="Aqrawi P."/>
            <person name="Gross S."/>
            <person name="Joshi V."/>
            <person name="Fowler G."/>
            <person name="Nazareth L."/>
            <person name="Reid J."/>
            <person name="Worley K."/>
            <person name="Petrosino J."/>
            <person name="Highlander S."/>
            <person name="Gibbs R."/>
        </authorList>
    </citation>
    <scope>NUCLEOTIDE SEQUENCE [LARGE SCALE GENOMIC DNA]</scope>
    <source>
        <strain evidence="1 2">ATCC 25976</strain>
    </source>
</reference>
<proteinExistence type="predicted"/>
<gene>
    <name evidence="1" type="ORF">HMPREF0027_0249</name>
</gene>
<evidence type="ECO:0000313" key="2">
    <source>
        <dbReference type="Proteomes" id="UP000005467"/>
    </source>
</evidence>
<name>E8KEI2_9PAST</name>
<dbReference type="Proteomes" id="UP000005467">
    <property type="component" value="Unassembled WGS sequence"/>
</dbReference>
<keyword evidence="2" id="KW-1185">Reference proteome</keyword>
<dbReference type="AlphaFoldDB" id="E8KEI2"/>
<evidence type="ECO:0000313" key="1">
    <source>
        <dbReference type="EMBL" id="EFX92728.1"/>
    </source>
</evidence>
<organism evidence="1 2">
    <name type="scientific">Actinobacillus ureae ATCC 25976</name>
    <dbReference type="NCBI Taxonomy" id="887324"/>
    <lineage>
        <taxon>Bacteria</taxon>
        <taxon>Pseudomonadati</taxon>
        <taxon>Pseudomonadota</taxon>
        <taxon>Gammaproteobacteria</taxon>
        <taxon>Pasteurellales</taxon>
        <taxon>Pasteurellaceae</taxon>
        <taxon>Actinobacillus</taxon>
    </lineage>
</organism>
<dbReference type="HOGENOM" id="CLU_3179199_0_0_6"/>
<protein>
    <submittedName>
        <fullName evidence="1">Uncharacterized protein</fullName>
    </submittedName>
</protein>
<sequence>MIRFRFLTKALDDNKKTEFPTEKSAFSQPLVTIMDFDINLKLLHTK</sequence>